<dbReference type="AlphaFoldDB" id="A0A348FXV7"/>
<sequence length="198" mass="21233">MLVRAAAREFAAGARPVFVVGINNLTKQPLEFRVADIEAYQRAESSEAALKVFTFEDLRTEERNRQVAAAILTGLAAGANAAAAANAGYYNANTTVYTPRGVYQAHTVGYSPAAAAVAQANANMQNEAMISATIERGQANMVALERGVIKDNTLLPGEWYGGQVHIQPPEGSDQKSYRLVVVVGSDRHEISIAQQPTR</sequence>
<evidence type="ECO:0000313" key="1">
    <source>
        <dbReference type="EMBL" id="BBF92140.1"/>
    </source>
</evidence>
<organism evidence="1 2">
    <name type="scientific">Blastochloris tepida</name>
    <dbReference type="NCBI Taxonomy" id="2233851"/>
    <lineage>
        <taxon>Bacteria</taxon>
        <taxon>Pseudomonadati</taxon>
        <taxon>Pseudomonadota</taxon>
        <taxon>Alphaproteobacteria</taxon>
        <taxon>Hyphomicrobiales</taxon>
        <taxon>Blastochloridaceae</taxon>
        <taxon>Blastochloris</taxon>
    </lineage>
</organism>
<dbReference type="EMBL" id="AP018907">
    <property type="protein sequence ID" value="BBF92140.1"/>
    <property type="molecule type" value="Genomic_DNA"/>
</dbReference>
<protein>
    <submittedName>
        <fullName evidence="1">Uncharacterized protein</fullName>
    </submittedName>
</protein>
<keyword evidence="2" id="KW-1185">Reference proteome</keyword>
<gene>
    <name evidence="1" type="ORF">BLTE_08250</name>
</gene>
<proteinExistence type="predicted"/>
<accession>A0A348FXV7</accession>
<reference evidence="1 2" key="1">
    <citation type="submission" date="2018-08" db="EMBL/GenBank/DDBJ databases">
        <title>Complete genome sequencing of Blastochloris tepida GI.</title>
        <authorList>
            <person name="Tsukatani Y."/>
            <person name="Mori H."/>
        </authorList>
    </citation>
    <scope>NUCLEOTIDE SEQUENCE [LARGE SCALE GENOMIC DNA]</scope>
    <source>
        <strain evidence="1 2">GI</strain>
    </source>
</reference>
<name>A0A348FXV7_9HYPH</name>
<dbReference type="Proteomes" id="UP000266934">
    <property type="component" value="Chromosome"/>
</dbReference>
<dbReference type="KEGG" id="blag:BLTE_08250"/>
<evidence type="ECO:0000313" key="2">
    <source>
        <dbReference type="Proteomes" id="UP000266934"/>
    </source>
</evidence>